<feature type="domain" description="DUF306" evidence="6">
    <location>
        <begin position="303"/>
        <end position="409"/>
    </location>
</feature>
<evidence type="ECO:0000256" key="1">
    <source>
        <dbReference type="ARBA" id="ARBA00022729"/>
    </source>
</evidence>
<organism evidence="8 9">
    <name type="scientific">Halochromatium glycolicum</name>
    <dbReference type="NCBI Taxonomy" id="85075"/>
    <lineage>
        <taxon>Bacteria</taxon>
        <taxon>Pseudomonadati</taxon>
        <taxon>Pseudomonadota</taxon>
        <taxon>Gammaproteobacteria</taxon>
        <taxon>Chromatiales</taxon>
        <taxon>Chromatiaceae</taxon>
        <taxon>Halochromatium</taxon>
    </lineage>
</organism>
<dbReference type="Proteomes" id="UP001296776">
    <property type="component" value="Unassembled WGS sequence"/>
</dbReference>
<reference evidence="8" key="2">
    <citation type="journal article" date="2020" name="Microorganisms">
        <title>Osmotic Adaptation and Compatible Solute Biosynthesis of Phototrophic Bacteria as Revealed from Genome Analyses.</title>
        <authorList>
            <person name="Imhoff J.F."/>
            <person name="Rahn T."/>
            <person name="Kunzel S."/>
            <person name="Keller A."/>
            <person name="Neulinger S.C."/>
        </authorList>
    </citation>
    <scope>NUCLEOTIDE SEQUENCE</scope>
    <source>
        <strain evidence="8">DSM 11080</strain>
    </source>
</reference>
<dbReference type="InterPro" id="IPR036328">
    <property type="entry name" value="MliC_sf"/>
</dbReference>
<keyword evidence="1 5" id="KW-0732">Signal</keyword>
<reference evidence="8" key="1">
    <citation type="submission" date="2017-08" db="EMBL/GenBank/DDBJ databases">
        <authorList>
            <person name="Imhoff J.F."/>
            <person name="Rahn T."/>
            <person name="Kuenzel S."/>
            <person name="Neulinger S.C."/>
        </authorList>
    </citation>
    <scope>NUCLEOTIDE SEQUENCE</scope>
    <source>
        <strain evidence="8">DSM 11080</strain>
    </source>
</reference>
<feature type="signal peptide" evidence="5">
    <location>
        <begin position="1"/>
        <end position="21"/>
    </location>
</feature>
<dbReference type="InterPro" id="IPR038670">
    <property type="entry name" value="HslJ-like_sf"/>
</dbReference>
<evidence type="ECO:0000256" key="4">
    <source>
        <dbReference type="ARBA" id="ARBA00023288"/>
    </source>
</evidence>
<keyword evidence="3" id="KW-0564">Palmitate</keyword>
<dbReference type="AlphaFoldDB" id="A0AAJ0U8V5"/>
<dbReference type="InterPro" id="IPR039366">
    <property type="entry name" value="Pilotin"/>
</dbReference>
<accession>A0AAJ0U8V5</accession>
<proteinExistence type="predicted"/>
<dbReference type="PANTHER" id="PTHR35535:SF1">
    <property type="entry name" value="HEAT SHOCK PROTEIN HSLJ"/>
    <property type="match status" value="1"/>
</dbReference>
<dbReference type="InterPro" id="IPR018660">
    <property type="entry name" value="MliC"/>
</dbReference>
<keyword evidence="4" id="KW-0449">Lipoprotein</keyword>
<dbReference type="Gene3D" id="2.40.128.200">
    <property type="match status" value="1"/>
</dbReference>
<feature type="domain" description="C-type lysozyme inhibitor" evidence="7">
    <location>
        <begin position="133"/>
        <end position="191"/>
    </location>
</feature>
<protein>
    <recommendedName>
        <fullName evidence="10">Heat shock protein HslJ</fullName>
    </recommendedName>
</protein>
<evidence type="ECO:0000259" key="7">
    <source>
        <dbReference type="Pfam" id="PF09864"/>
    </source>
</evidence>
<dbReference type="Pfam" id="PF09619">
    <property type="entry name" value="YscW"/>
    <property type="match status" value="1"/>
</dbReference>
<evidence type="ECO:0000256" key="2">
    <source>
        <dbReference type="ARBA" id="ARBA00023136"/>
    </source>
</evidence>
<name>A0AAJ0U8V5_9GAMM</name>
<dbReference type="RefSeq" id="WP_200348040.1">
    <property type="nucleotide sequence ID" value="NZ_NRSJ01000045.1"/>
</dbReference>
<comment type="caution">
    <text evidence="8">The sequence shown here is derived from an EMBL/GenBank/DDBJ whole genome shotgun (WGS) entry which is preliminary data.</text>
</comment>
<evidence type="ECO:0000313" key="8">
    <source>
        <dbReference type="EMBL" id="MBK1706587.1"/>
    </source>
</evidence>
<feature type="chain" id="PRO_5042616478" description="Heat shock protein HslJ" evidence="5">
    <location>
        <begin position="22"/>
        <end position="414"/>
    </location>
</feature>
<dbReference type="Pfam" id="PF09864">
    <property type="entry name" value="MliC"/>
    <property type="match status" value="1"/>
</dbReference>
<dbReference type="EMBL" id="NRSJ01000045">
    <property type="protein sequence ID" value="MBK1706587.1"/>
    <property type="molecule type" value="Genomic_DNA"/>
</dbReference>
<evidence type="ECO:0000313" key="9">
    <source>
        <dbReference type="Proteomes" id="UP001296776"/>
    </source>
</evidence>
<dbReference type="InterPro" id="IPR005184">
    <property type="entry name" value="DUF306_Meta_HslJ"/>
</dbReference>
<evidence type="ECO:0000256" key="3">
    <source>
        <dbReference type="ARBA" id="ARBA00023139"/>
    </source>
</evidence>
<evidence type="ECO:0000256" key="5">
    <source>
        <dbReference type="SAM" id="SignalP"/>
    </source>
</evidence>
<keyword evidence="2" id="KW-0472">Membrane</keyword>
<evidence type="ECO:0008006" key="10">
    <source>
        <dbReference type="Google" id="ProtNLM"/>
    </source>
</evidence>
<gene>
    <name evidence="8" type="ORF">CKO40_19060</name>
</gene>
<dbReference type="SUPFAM" id="SSF141488">
    <property type="entry name" value="YdhA-like"/>
    <property type="match status" value="1"/>
</dbReference>
<keyword evidence="9" id="KW-1185">Reference proteome</keyword>
<dbReference type="InterPro" id="IPR053147">
    <property type="entry name" value="Hsp_HslJ-like"/>
</dbReference>
<sequence>MYLPVFLLSLILLAASGMAQGDDGMRTLTGELFYLQRIALTPDSVAVVEFRDEQGRVRADSRFPTEGRQIPLPFALRVPIDTSGQLRGAIWSHGRPTWLSDPLAVAAGTEPRDVGEMRLHQFKPIGFGSRMVCGETEVEIGFIDDHARLRVDGETIDLHPAVAASGARFEAKGDPGTFFWSKGNTALVGLQGELLPECVPAVPAEPDPFSASGNEPGWTLQLNGGQIRLSLDYGTREIETALPPPQQDNGATRYVLPDAGITVTVREQLCRDDMTGMPHPASVVVETDERRLQGCGGDPRDLIEGAEWTVKTIGGEAVPDEVTVTLQFLENDRVAGSSGCNRFMGGYELTGEGIAFGTLAGTMMACPEPQMEVEQQFLELLQQVARFEIDAGGIDAGGRLALEANTGQQITAER</sequence>
<dbReference type="PANTHER" id="PTHR35535">
    <property type="entry name" value="HEAT SHOCK PROTEIN HSLJ"/>
    <property type="match status" value="1"/>
</dbReference>
<dbReference type="Pfam" id="PF03724">
    <property type="entry name" value="META"/>
    <property type="match status" value="1"/>
</dbReference>
<evidence type="ECO:0000259" key="6">
    <source>
        <dbReference type="Pfam" id="PF03724"/>
    </source>
</evidence>
<dbReference type="Gene3D" id="2.40.128.270">
    <property type="match status" value="1"/>
</dbReference>